<dbReference type="GO" id="GO:0015031">
    <property type="term" value="P:protein transport"/>
    <property type="evidence" value="ECO:0007669"/>
    <property type="project" value="UniProtKB-KW"/>
</dbReference>
<organism evidence="12 13">
    <name type="scientific">Campylobacter iguaniorum</name>
    <dbReference type="NCBI Taxonomy" id="1244531"/>
    <lineage>
        <taxon>Bacteria</taxon>
        <taxon>Pseudomonadati</taxon>
        <taxon>Campylobacterota</taxon>
        <taxon>Epsilonproteobacteria</taxon>
        <taxon>Campylobacterales</taxon>
        <taxon>Campylobacteraceae</taxon>
        <taxon>Campylobacter</taxon>
    </lineage>
</organism>
<keyword evidence="8 11" id="KW-1133">Transmembrane helix</keyword>
<evidence type="ECO:0000313" key="12">
    <source>
        <dbReference type="EMBL" id="AII14166.1"/>
    </source>
</evidence>
<keyword evidence="7 10" id="KW-0653">Protein transport</keyword>
<keyword evidence="13" id="KW-1185">Reference proteome</keyword>
<dbReference type="EMBL" id="CP009043">
    <property type="protein sequence ID" value="AII14166.1"/>
    <property type="molecule type" value="Genomic_DNA"/>
</dbReference>
<evidence type="ECO:0000256" key="1">
    <source>
        <dbReference type="ARBA" id="ARBA00004249"/>
    </source>
</evidence>
<evidence type="ECO:0000256" key="4">
    <source>
        <dbReference type="ARBA" id="ARBA00022475"/>
    </source>
</evidence>
<accession>A0A076F7Z8</accession>
<keyword evidence="3 10" id="KW-0813">Transport</keyword>
<feature type="transmembrane region" description="Helical" evidence="11">
    <location>
        <begin position="12"/>
        <end position="32"/>
    </location>
</feature>
<dbReference type="HOGENOM" id="CLU_085305_2_0_7"/>
<dbReference type="STRING" id="1244531.CIG2463D_0300"/>
<sequence length="124" mass="14325">MRRTKKDGLNLVPFIDIILVLLCITLSISAFIPNKNIKVNLPNGGEISREKMAKFKVVINGDDEIFWGDEKVLQSDIKDKIFSVPNDDLIELWCDKESRFKSFVFIIDILKEKNHANFVIQTRD</sequence>
<protein>
    <submittedName>
        <fullName evidence="12">TonB system transport protein ExbD</fullName>
    </submittedName>
</protein>
<dbReference type="GO" id="GO:0022857">
    <property type="term" value="F:transmembrane transporter activity"/>
    <property type="evidence" value="ECO:0007669"/>
    <property type="project" value="InterPro"/>
</dbReference>
<evidence type="ECO:0000313" key="13">
    <source>
        <dbReference type="Proteomes" id="UP000028486"/>
    </source>
</evidence>
<dbReference type="PANTHER" id="PTHR30558">
    <property type="entry name" value="EXBD MEMBRANE COMPONENT OF PMF-DRIVEN MACROMOLECULE IMPORT SYSTEM"/>
    <property type="match status" value="1"/>
</dbReference>
<evidence type="ECO:0000256" key="3">
    <source>
        <dbReference type="ARBA" id="ARBA00022448"/>
    </source>
</evidence>
<keyword evidence="5" id="KW-0997">Cell inner membrane</keyword>
<proteinExistence type="inferred from homology"/>
<dbReference type="OrthoDB" id="9798629at2"/>
<evidence type="ECO:0000256" key="11">
    <source>
        <dbReference type="SAM" id="Phobius"/>
    </source>
</evidence>
<gene>
    <name evidence="12" type="primary">exbD1</name>
    <name evidence="12" type="ORF">CIG1485E_0295</name>
</gene>
<dbReference type="KEGG" id="caj:CIG1485E_0295"/>
<evidence type="ECO:0000256" key="7">
    <source>
        <dbReference type="ARBA" id="ARBA00022927"/>
    </source>
</evidence>
<evidence type="ECO:0000256" key="9">
    <source>
        <dbReference type="ARBA" id="ARBA00023136"/>
    </source>
</evidence>
<evidence type="ECO:0000256" key="10">
    <source>
        <dbReference type="RuleBase" id="RU003879"/>
    </source>
</evidence>
<evidence type="ECO:0000256" key="5">
    <source>
        <dbReference type="ARBA" id="ARBA00022519"/>
    </source>
</evidence>
<reference evidence="13" key="1">
    <citation type="journal article" date="2014" name="Genome Announc.">
        <title>Complete Genome Sequence of Campylobacter iguaniorum Strain 1485ET, Isolated from a Bearded Dragon (Pogona vitticeps).</title>
        <authorList>
            <person name="Gilbert M.J."/>
            <person name="Miller W.G."/>
            <person name="Yee E."/>
            <person name="Kik M."/>
            <person name="Wagenaar J.A."/>
            <person name="Duim B."/>
        </authorList>
    </citation>
    <scope>NUCLEOTIDE SEQUENCE [LARGE SCALE GENOMIC DNA]</scope>
    <source>
        <strain evidence="13">1485E</strain>
    </source>
</reference>
<evidence type="ECO:0000256" key="6">
    <source>
        <dbReference type="ARBA" id="ARBA00022692"/>
    </source>
</evidence>
<dbReference type="InterPro" id="IPR003400">
    <property type="entry name" value="ExbD"/>
</dbReference>
<comment type="similarity">
    <text evidence="2 10">Belongs to the ExbD/TolR family.</text>
</comment>
<dbReference type="RefSeq" id="WP_038452936.1">
    <property type="nucleotide sequence ID" value="NZ_CP009043.1"/>
</dbReference>
<keyword evidence="6 10" id="KW-0812">Transmembrane</keyword>
<dbReference type="GO" id="GO:0005886">
    <property type="term" value="C:plasma membrane"/>
    <property type="evidence" value="ECO:0007669"/>
    <property type="project" value="UniProtKB-SubCell"/>
</dbReference>
<dbReference type="Proteomes" id="UP000028486">
    <property type="component" value="Chromosome"/>
</dbReference>
<dbReference type="PANTHER" id="PTHR30558:SF12">
    <property type="entry name" value="BIOPOLYMER TRANSPORT PROTEIN EXBD"/>
    <property type="match status" value="1"/>
</dbReference>
<evidence type="ECO:0000256" key="8">
    <source>
        <dbReference type="ARBA" id="ARBA00022989"/>
    </source>
</evidence>
<dbReference type="eggNOG" id="COG0848">
    <property type="taxonomic scope" value="Bacteria"/>
</dbReference>
<evidence type="ECO:0000256" key="2">
    <source>
        <dbReference type="ARBA" id="ARBA00005811"/>
    </source>
</evidence>
<name>A0A076F7Z8_9BACT</name>
<dbReference type="Pfam" id="PF02472">
    <property type="entry name" value="ExbD"/>
    <property type="match status" value="1"/>
</dbReference>
<keyword evidence="4" id="KW-1003">Cell membrane</keyword>
<dbReference type="AlphaFoldDB" id="A0A076F7Z8"/>
<keyword evidence="9 11" id="KW-0472">Membrane</keyword>
<comment type="subcellular location">
    <subcellularLocation>
        <location evidence="1">Cell inner membrane</location>
        <topology evidence="1">Single-pass type II membrane protein</topology>
    </subcellularLocation>
    <subcellularLocation>
        <location evidence="10">Cell membrane</location>
        <topology evidence="10">Single-pass type II membrane protein</topology>
    </subcellularLocation>
</comment>